<dbReference type="InterPro" id="IPR005835">
    <property type="entry name" value="NTP_transferase_dom"/>
</dbReference>
<dbReference type="SUPFAM" id="SSF53448">
    <property type="entry name" value="Nucleotide-diphospho-sugar transferases"/>
    <property type="match status" value="1"/>
</dbReference>
<protein>
    <recommendedName>
        <fullName evidence="2">mannose-1-phosphate guanylyltransferase</fullName>
        <ecNumber evidence="2">2.7.7.13</ecNumber>
    </recommendedName>
</protein>
<keyword evidence="5" id="KW-0547">Nucleotide-binding</keyword>
<evidence type="ECO:0000256" key="5">
    <source>
        <dbReference type="ARBA" id="ARBA00022741"/>
    </source>
</evidence>
<gene>
    <name evidence="10" type="ORF">E0W69_015600</name>
</gene>
<dbReference type="PANTHER" id="PTHR46390">
    <property type="entry name" value="MANNOSE-1-PHOSPHATE GUANYLYLTRANSFERASE"/>
    <property type="match status" value="1"/>
</dbReference>
<dbReference type="AlphaFoldDB" id="A0A5P2GEI3"/>
<evidence type="ECO:0000256" key="4">
    <source>
        <dbReference type="ARBA" id="ARBA00022695"/>
    </source>
</evidence>
<dbReference type="EMBL" id="CP044016">
    <property type="protein sequence ID" value="QES90021.1"/>
    <property type="molecule type" value="Genomic_DNA"/>
</dbReference>
<dbReference type="Pfam" id="PF22640">
    <property type="entry name" value="ManC_GMP_beta-helix"/>
    <property type="match status" value="1"/>
</dbReference>
<dbReference type="RefSeq" id="WP_131330977.1">
    <property type="nucleotide sequence ID" value="NZ_CP044016.1"/>
</dbReference>
<name>A0A5P2GEI3_9BACT</name>
<evidence type="ECO:0000313" key="10">
    <source>
        <dbReference type="EMBL" id="QES90021.1"/>
    </source>
</evidence>
<evidence type="ECO:0000259" key="8">
    <source>
        <dbReference type="Pfam" id="PF00483"/>
    </source>
</evidence>
<evidence type="ECO:0000259" key="9">
    <source>
        <dbReference type="Pfam" id="PF22640"/>
    </source>
</evidence>
<keyword evidence="3 10" id="KW-0808">Transferase</keyword>
<keyword evidence="6" id="KW-0342">GTP-binding</keyword>
<dbReference type="Proteomes" id="UP000292424">
    <property type="component" value="Chromosome"/>
</dbReference>
<dbReference type="PANTHER" id="PTHR46390:SF1">
    <property type="entry name" value="MANNOSE-1-PHOSPHATE GUANYLYLTRANSFERASE"/>
    <property type="match status" value="1"/>
</dbReference>
<sequence>MNKDHYVLILAGGIGSRLWPQSRQAYPKQFLDILHVGKTMLQSTYERFAKFIDKNNIYVITARDYVDIVNEQLPELIKTNLISEPSRKNTAPCVAYISFKILKTNPNANIIISPSDQVILDAQGFEAASIQALDFSDKNDAFVALGIKPLYPNTKYGYIQREQYELEKNIFKVKTFTEKPPLEMAQTFIASGDFLWNTGLFVWKAEAILKDLEKYQPEMYEAFAEIAHDINTENEEKAIEIAYNQCTNLSLDLAVMEKSENVYIIPCEFGWSDIGTWNSTYDNMEKDYLGSAINGEKIINVDASKCVVNAPKDKLVIVQGLDNYVVVDTDDVLLICKKESEGDIKDYIAEVRKKYGEKYL</sequence>
<dbReference type="GO" id="GO:0009298">
    <property type="term" value="P:GDP-mannose biosynthetic process"/>
    <property type="evidence" value="ECO:0007669"/>
    <property type="project" value="TreeGrafter"/>
</dbReference>
<accession>A0A5P2GEI3</accession>
<comment type="catalytic activity">
    <reaction evidence="7">
        <text>alpha-D-mannose 1-phosphate + GTP + H(+) = GDP-alpha-D-mannose + diphosphate</text>
        <dbReference type="Rhea" id="RHEA:15229"/>
        <dbReference type="ChEBI" id="CHEBI:15378"/>
        <dbReference type="ChEBI" id="CHEBI:33019"/>
        <dbReference type="ChEBI" id="CHEBI:37565"/>
        <dbReference type="ChEBI" id="CHEBI:57527"/>
        <dbReference type="ChEBI" id="CHEBI:58409"/>
        <dbReference type="EC" id="2.7.7.13"/>
    </reaction>
</comment>
<keyword evidence="11" id="KW-1185">Reference proteome</keyword>
<dbReference type="KEGG" id="arac:E0W69_015600"/>
<proteinExistence type="inferred from homology"/>
<dbReference type="Pfam" id="PF00483">
    <property type="entry name" value="NTP_transferase"/>
    <property type="match status" value="1"/>
</dbReference>
<evidence type="ECO:0000256" key="6">
    <source>
        <dbReference type="ARBA" id="ARBA00023134"/>
    </source>
</evidence>
<dbReference type="InterPro" id="IPR054566">
    <property type="entry name" value="ManC/GMP-like_b-helix"/>
</dbReference>
<comment type="similarity">
    <text evidence="1">Belongs to the mannose-6-phosphate isomerase type 2 family.</text>
</comment>
<dbReference type="Gene3D" id="3.90.550.10">
    <property type="entry name" value="Spore Coat Polysaccharide Biosynthesis Protein SpsA, Chain A"/>
    <property type="match status" value="1"/>
</dbReference>
<evidence type="ECO:0000256" key="7">
    <source>
        <dbReference type="ARBA" id="ARBA00047343"/>
    </source>
</evidence>
<dbReference type="InterPro" id="IPR029044">
    <property type="entry name" value="Nucleotide-diphossugar_trans"/>
</dbReference>
<feature type="domain" description="MannoseP isomerase/GMP-like beta-helix" evidence="9">
    <location>
        <begin position="297"/>
        <end position="347"/>
    </location>
</feature>
<dbReference type="CDD" id="cd02509">
    <property type="entry name" value="GDP-M1P_Guanylyltransferase"/>
    <property type="match status" value="1"/>
</dbReference>
<dbReference type="OrthoDB" id="9806359at2"/>
<evidence type="ECO:0000256" key="2">
    <source>
        <dbReference type="ARBA" id="ARBA00012387"/>
    </source>
</evidence>
<dbReference type="GO" id="GO:0004475">
    <property type="term" value="F:mannose-1-phosphate guanylyltransferase (GTP) activity"/>
    <property type="evidence" value="ECO:0007669"/>
    <property type="project" value="UniProtKB-EC"/>
</dbReference>
<dbReference type="FunFam" id="3.90.550.10:FF:000046">
    <property type="entry name" value="Mannose-1-phosphate guanylyltransferase (GDP)"/>
    <property type="match status" value="1"/>
</dbReference>
<dbReference type="InterPro" id="IPR051161">
    <property type="entry name" value="Mannose-6P_isomerase_type2"/>
</dbReference>
<organism evidence="10 11">
    <name type="scientific">Rhizosphaericola mali</name>
    <dbReference type="NCBI Taxonomy" id="2545455"/>
    <lineage>
        <taxon>Bacteria</taxon>
        <taxon>Pseudomonadati</taxon>
        <taxon>Bacteroidota</taxon>
        <taxon>Chitinophagia</taxon>
        <taxon>Chitinophagales</taxon>
        <taxon>Chitinophagaceae</taxon>
        <taxon>Rhizosphaericola</taxon>
    </lineage>
</organism>
<keyword evidence="4 10" id="KW-0548">Nucleotidyltransferase</keyword>
<dbReference type="SUPFAM" id="SSF159283">
    <property type="entry name" value="Guanosine diphospho-D-mannose pyrophosphorylase/mannose-6-phosphate isomerase linker domain"/>
    <property type="match status" value="1"/>
</dbReference>
<evidence type="ECO:0000256" key="1">
    <source>
        <dbReference type="ARBA" id="ARBA00006115"/>
    </source>
</evidence>
<evidence type="ECO:0000256" key="3">
    <source>
        <dbReference type="ARBA" id="ARBA00022679"/>
    </source>
</evidence>
<evidence type="ECO:0000313" key="11">
    <source>
        <dbReference type="Proteomes" id="UP000292424"/>
    </source>
</evidence>
<dbReference type="InterPro" id="IPR049577">
    <property type="entry name" value="GMPP_N"/>
</dbReference>
<dbReference type="GO" id="GO:0005525">
    <property type="term" value="F:GTP binding"/>
    <property type="evidence" value="ECO:0007669"/>
    <property type="project" value="UniProtKB-KW"/>
</dbReference>
<reference evidence="10 11" key="1">
    <citation type="submission" date="2019-09" db="EMBL/GenBank/DDBJ databases">
        <title>Complete genome sequence of Arachidicoccus sp. B3-10 isolated from apple orchard soil.</title>
        <authorList>
            <person name="Kim H.S."/>
            <person name="Han K.-I."/>
            <person name="Suh M.K."/>
            <person name="Lee K.C."/>
            <person name="Eom M.K."/>
            <person name="Kim J.-S."/>
            <person name="Kang S.W."/>
            <person name="Sin Y."/>
            <person name="Lee J.-S."/>
        </authorList>
    </citation>
    <scope>NUCLEOTIDE SEQUENCE [LARGE SCALE GENOMIC DNA]</scope>
    <source>
        <strain evidence="10 11">B3-10</strain>
    </source>
</reference>
<feature type="domain" description="Nucleotidyl transferase" evidence="8">
    <location>
        <begin position="8"/>
        <end position="286"/>
    </location>
</feature>
<dbReference type="EC" id="2.7.7.13" evidence="2"/>